<dbReference type="PROSITE" id="PS50878">
    <property type="entry name" value="RT_POL"/>
    <property type="match status" value="1"/>
</dbReference>
<dbReference type="EMBL" id="JBEDNZ010000018">
    <property type="protein sequence ID" value="KAL0820815.1"/>
    <property type="molecule type" value="Genomic_DNA"/>
</dbReference>
<dbReference type="InterPro" id="IPR000477">
    <property type="entry name" value="RT_dom"/>
</dbReference>
<dbReference type="Gene3D" id="3.60.10.10">
    <property type="entry name" value="Endonuclease/exonuclease/phosphatase"/>
    <property type="match status" value="1"/>
</dbReference>
<dbReference type="PANTHER" id="PTHR19446">
    <property type="entry name" value="REVERSE TRANSCRIPTASES"/>
    <property type="match status" value="1"/>
</dbReference>
<evidence type="ECO:0000313" key="2">
    <source>
        <dbReference type="EMBL" id="KAL0820815.1"/>
    </source>
</evidence>
<proteinExistence type="predicted"/>
<evidence type="ECO:0000259" key="1">
    <source>
        <dbReference type="PROSITE" id="PS50878"/>
    </source>
</evidence>
<comment type="caution">
    <text evidence="2">The sequence shown here is derived from an EMBL/GenBank/DDBJ whole genome shotgun (WGS) entry which is preliminary data.</text>
</comment>
<dbReference type="AlphaFoldDB" id="A0ABD0SLT0"/>
<dbReference type="GO" id="GO:0071897">
    <property type="term" value="P:DNA biosynthetic process"/>
    <property type="evidence" value="ECO:0007669"/>
    <property type="project" value="UniProtKB-ARBA"/>
</dbReference>
<feature type="domain" description="Reverse transcriptase" evidence="1">
    <location>
        <begin position="507"/>
        <end position="767"/>
    </location>
</feature>
<evidence type="ECO:0000313" key="3">
    <source>
        <dbReference type="Proteomes" id="UP001549921"/>
    </source>
</evidence>
<dbReference type="InterPro" id="IPR043502">
    <property type="entry name" value="DNA/RNA_pol_sf"/>
</dbReference>
<gene>
    <name evidence="2" type="ORF">ABMA28_005493</name>
</gene>
<reference evidence="2 3" key="1">
    <citation type="submission" date="2024-06" db="EMBL/GenBank/DDBJ databases">
        <title>A chromosome-level genome assembly of beet webworm, Loxostege sticticalis.</title>
        <authorList>
            <person name="Zhang Y."/>
        </authorList>
    </citation>
    <scope>NUCLEOTIDE SEQUENCE [LARGE SCALE GENOMIC DNA]</scope>
    <source>
        <strain evidence="2">AQ028</strain>
        <tissue evidence="2">Male pupae</tissue>
    </source>
</reference>
<dbReference type="InterPro" id="IPR043128">
    <property type="entry name" value="Rev_trsase/Diguanyl_cyclase"/>
</dbReference>
<protein>
    <recommendedName>
        <fullName evidence="1">Reverse transcriptase domain-containing protein</fullName>
    </recommendedName>
</protein>
<dbReference type="CDD" id="cd01650">
    <property type="entry name" value="RT_nLTR_like"/>
    <property type="match status" value="1"/>
</dbReference>
<dbReference type="SUPFAM" id="SSF56219">
    <property type="entry name" value="DNase I-like"/>
    <property type="match status" value="1"/>
</dbReference>
<sequence>MKAKHNMKTITARASPVSDGDALNVNLKKCDYNARAYPRSDDCDKNNHSQTKTTNRLRLGTWNLGTMTGRSTELSEILYSRNINICCIQETKWKGSKSRDIGHGYQLIYHGVDTKRNGVGVVLDRDLKQRIINIERKILNIISAYAPQVGCPALEKETFWEDFDELLLNIPHEEHIHIGADLNGHVGANSDAFTNVHGGWGYGSRNQEGLDILNFATKYNFKKYYKDCKVIPGEALTAQHRLLLAVMDLPKTIKVHMDLTERIKWKDLRGHKGSQFLENVRLYLQKDVQNNKPADQMWSDFENYCQRDARLILGVSRDSLPTHKDTSWWNQEVKQIIKAKRKAFKIWQKSQLEEDRENYRSMKAVAKSAVAQARASSRQSFYDKLDNAPNEKSIFKIAKQRHKATLDIKSNKYIKDEYGKLLTSDRAINIRWAKYYDQLLNEEFPSEELPKLPYTKGPIDCIRPQEIKNALRKMEFNKALGPDNIPADIWKLLMDDALPWLTELFNNILIQAKIPNSWRSSYLCPLYKNKGDVSNCNNYRGIKPTSHTLKLWERVIGARLASVSCTTANQFGFTAGRSTTESIQTIRILMEKCRINKENLYFIFIDLEKAFDPRNLVWQAMRAQKIPEFYVSLVQDMYEGVSTQIKTPAGITDQFKVKVGVHQGSALSPLLFNLSMDYITRDLQAEIPWCMLYADDIVLIGKTAPELQETFNTWFTELEKHGLRISRTKTEYMECDLGGTEELNCEIQIENTALPKVERFKYLGSMLTTDARVDEDLNWDKGRQKKKRDNV</sequence>
<dbReference type="InterPro" id="IPR036691">
    <property type="entry name" value="Endo/exonu/phosph_ase_sf"/>
</dbReference>
<dbReference type="SUPFAM" id="SSF56672">
    <property type="entry name" value="DNA/RNA polymerases"/>
    <property type="match status" value="1"/>
</dbReference>
<name>A0ABD0SLT0_LOXSC</name>
<dbReference type="Pfam" id="PF00078">
    <property type="entry name" value="RVT_1"/>
    <property type="match status" value="1"/>
</dbReference>
<dbReference type="Proteomes" id="UP001549921">
    <property type="component" value="Unassembled WGS sequence"/>
</dbReference>
<dbReference type="Gene3D" id="3.30.70.270">
    <property type="match status" value="1"/>
</dbReference>
<organism evidence="2 3">
    <name type="scientific">Loxostege sticticalis</name>
    <name type="common">Beet webworm moth</name>
    <dbReference type="NCBI Taxonomy" id="481309"/>
    <lineage>
        <taxon>Eukaryota</taxon>
        <taxon>Metazoa</taxon>
        <taxon>Ecdysozoa</taxon>
        <taxon>Arthropoda</taxon>
        <taxon>Hexapoda</taxon>
        <taxon>Insecta</taxon>
        <taxon>Pterygota</taxon>
        <taxon>Neoptera</taxon>
        <taxon>Endopterygota</taxon>
        <taxon>Lepidoptera</taxon>
        <taxon>Glossata</taxon>
        <taxon>Ditrysia</taxon>
        <taxon>Pyraloidea</taxon>
        <taxon>Crambidae</taxon>
        <taxon>Pyraustinae</taxon>
        <taxon>Loxostege</taxon>
    </lineage>
</organism>
<accession>A0ABD0SLT0</accession>